<keyword evidence="3 13" id="KW-1003">Cell membrane</keyword>
<dbReference type="GO" id="GO:0006508">
    <property type="term" value="P:proteolysis"/>
    <property type="evidence" value="ECO:0007669"/>
    <property type="project" value="UniProtKB-KW"/>
</dbReference>
<dbReference type="RefSeq" id="WP_140690348.1">
    <property type="nucleotide sequence ID" value="NZ_RCZG01000004.1"/>
</dbReference>
<evidence type="ECO:0000256" key="9">
    <source>
        <dbReference type="ARBA" id="ARBA00022989"/>
    </source>
</evidence>
<evidence type="ECO:0000313" key="16">
    <source>
        <dbReference type="Proteomes" id="UP000320095"/>
    </source>
</evidence>
<keyword evidence="7 13" id="KW-0378">Hydrolase</keyword>
<dbReference type="OrthoDB" id="15218at2"/>
<evidence type="ECO:0000256" key="12">
    <source>
        <dbReference type="ARBA" id="ARBA00069388"/>
    </source>
</evidence>
<evidence type="ECO:0000256" key="10">
    <source>
        <dbReference type="ARBA" id="ARBA00023049"/>
    </source>
</evidence>
<feature type="binding site" evidence="13">
    <location>
        <position position="139"/>
    </location>
    <ligand>
        <name>Zn(2+)</name>
        <dbReference type="ChEBI" id="CHEBI:29105"/>
        <note>catalytic</note>
    </ligand>
</feature>
<feature type="transmembrane region" description="Helical" evidence="13">
    <location>
        <begin position="12"/>
        <end position="28"/>
    </location>
</feature>
<dbReference type="InterPro" id="IPR022919">
    <property type="entry name" value="Pept_M48_protease_HtpX"/>
</dbReference>
<feature type="transmembrane region" description="Helical" evidence="13">
    <location>
        <begin position="145"/>
        <end position="170"/>
    </location>
</feature>
<comment type="similarity">
    <text evidence="2 13">Belongs to the peptidase M48B family.</text>
</comment>
<feature type="transmembrane region" description="Helical" evidence="13">
    <location>
        <begin position="34"/>
        <end position="51"/>
    </location>
</feature>
<dbReference type="GO" id="GO:0005886">
    <property type="term" value="C:plasma membrane"/>
    <property type="evidence" value="ECO:0007669"/>
    <property type="project" value="UniProtKB-SubCell"/>
</dbReference>
<keyword evidence="4 13" id="KW-0645">Protease</keyword>
<reference evidence="15 16" key="1">
    <citation type="journal article" date="2019" name="Environ. Microbiol.">
        <title>Species interactions and distinct microbial communities in high Arctic permafrost affected cryosols are associated with the CH4 and CO2 gas fluxes.</title>
        <authorList>
            <person name="Altshuler I."/>
            <person name="Hamel J."/>
            <person name="Turney S."/>
            <person name="Magnuson E."/>
            <person name="Levesque R."/>
            <person name="Greer C."/>
            <person name="Whyte L.G."/>
        </authorList>
    </citation>
    <scope>NUCLEOTIDE SEQUENCE [LARGE SCALE GENOMIC DNA]</scope>
    <source>
        <strain evidence="15 16">S5.20</strain>
    </source>
</reference>
<dbReference type="NCBIfam" id="NF002839">
    <property type="entry name" value="PRK03072.1"/>
    <property type="match status" value="1"/>
</dbReference>
<keyword evidence="16" id="KW-1185">Reference proteome</keyword>
<dbReference type="EMBL" id="RCZG01000004">
    <property type="protein sequence ID" value="TPG34131.1"/>
    <property type="molecule type" value="Genomic_DNA"/>
</dbReference>
<dbReference type="EC" id="3.4.24.-" evidence="13"/>
<dbReference type="InterPro" id="IPR001915">
    <property type="entry name" value="Peptidase_M48"/>
</dbReference>
<feature type="binding site" evidence="13">
    <location>
        <position position="135"/>
    </location>
    <ligand>
        <name>Zn(2+)</name>
        <dbReference type="ChEBI" id="CHEBI:29105"/>
        <note>catalytic</note>
    </ligand>
</feature>
<organism evidence="15 16">
    <name type="scientific">Mycolicibacterium hodleri</name>
    <dbReference type="NCBI Taxonomy" id="49897"/>
    <lineage>
        <taxon>Bacteria</taxon>
        <taxon>Bacillati</taxon>
        <taxon>Actinomycetota</taxon>
        <taxon>Actinomycetes</taxon>
        <taxon>Mycobacteriales</taxon>
        <taxon>Mycobacteriaceae</taxon>
        <taxon>Mycolicibacterium</taxon>
    </lineage>
</organism>
<evidence type="ECO:0000256" key="3">
    <source>
        <dbReference type="ARBA" id="ARBA00022475"/>
    </source>
</evidence>
<evidence type="ECO:0000256" key="5">
    <source>
        <dbReference type="ARBA" id="ARBA00022692"/>
    </source>
</evidence>
<dbReference type="FunFam" id="3.30.2010.10:FF:000008">
    <property type="entry name" value="Protease HtpX homolog"/>
    <property type="match status" value="1"/>
</dbReference>
<evidence type="ECO:0000313" key="15">
    <source>
        <dbReference type="EMBL" id="TPG34131.1"/>
    </source>
</evidence>
<evidence type="ECO:0000256" key="8">
    <source>
        <dbReference type="ARBA" id="ARBA00022833"/>
    </source>
</evidence>
<feature type="domain" description="Peptidase M48" evidence="14">
    <location>
        <begin position="71"/>
        <end position="284"/>
    </location>
</feature>
<evidence type="ECO:0000256" key="1">
    <source>
        <dbReference type="ARBA" id="ARBA00004651"/>
    </source>
</evidence>
<evidence type="ECO:0000259" key="14">
    <source>
        <dbReference type="Pfam" id="PF01435"/>
    </source>
</evidence>
<dbReference type="AlphaFoldDB" id="A0A502ECM0"/>
<dbReference type="PANTHER" id="PTHR43221:SF1">
    <property type="entry name" value="PROTEASE HTPX"/>
    <property type="match status" value="1"/>
</dbReference>
<evidence type="ECO:0000256" key="4">
    <source>
        <dbReference type="ARBA" id="ARBA00022670"/>
    </source>
</evidence>
<sequence>MTWHPHANRFKTFVLLAVFSGLIVFVGALFGRSIMFLAVLFAVGMNVWVYFNSDKLALKAMHAQPVNEVQAPSMYRIVRELATTAHQPMPRLYISDTAAPNAFATGRNPRNAAVCCTTGILDILDERELRAVLGHELSHVYNRDILISCVAGAMASVITALANLALFASMFGGNREGGTNPFALLLVSLLGPIAATVIKLAVSRSREYQADQSGAELTGDPLALASALRKIAHGVELAPLPPETQLADQAHLMIANPFRAGEKIGKLFSTHPPIEERIARLEQMAGRGPGQY</sequence>
<name>A0A502ECM0_9MYCO</name>
<keyword evidence="5 13" id="KW-0812">Transmembrane</keyword>
<evidence type="ECO:0000256" key="2">
    <source>
        <dbReference type="ARBA" id="ARBA00009779"/>
    </source>
</evidence>
<gene>
    <name evidence="13 15" type="primary">htpX</name>
    <name evidence="15" type="ORF">EAH80_10960</name>
</gene>
<dbReference type="Gene3D" id="3.30.2010.10">
    <property type="entry name" value="Metalloproteases ('zincins'), catalytic domain"/>
    <property type="match status" value="1"/>
</dbReference>
<feature type="active site" evidence="13">
    <location>
        <position position="136"/>
    </location>
</feature>
<evidence type="ECO:0000256" key="11">
    <source>
        <dbReference type="ARBA" id="ARBA00023136"/>
    </source>
</evidence>
<dbReference type="GO" id="GO:0004222">
    <property type="term" value="F:metalloendopeptidase activity"/>
    <property type="evidence" value="ECO:0007669"/>
    <property type="project" value="UniProtKB-UniRule"/>
</dbReference>
<dbReference type="PANTHER" id="PTHR43221">
    <property type="entry name" value="PROTEASE HTPX"/>
    <property type="match status" value="1"/>
</dbReference>
<protein>
    <recommendedName>
        <fullName evidence="12 13">Protease HtpX homolog</fullName>
        <ecNumber evidence="13">3.4.24.-</ecNumber>
    </recommendedName>
</protein>
<dbReference type="Proteomes" id="UP000320095">
    <property type="component" value="Unassembled WGS sequence"/>
</dbReference>
<keyword evidence="8 13" id="KW-0862">Zinc</keyword>
<accession>A0A502ECM0</accession>
<dbReference type="Pfam" id="PF01435">
    <property type="entry name" value="Peptidase_M48"/>
    <property type="match status" value="1"/>
</dbReference>
<dbReference type="GO" id="GO:0008270">
    <property type="term" value="F:zinc ion binding"/>
    <property type="evidence" value="ECO:0007669"/>
    <property type="project" value="UniProtKB-UniRule"/>
</dbReference>
<comment type="cofactor">
    <cofactor evidence="13">
        <name>Zn(2+)</name>
        <dbReference type="ChEBI" id="CHEBI:29105"/>
    </cofactor>
    <text evidence="13">Binds 1 zinc ion per subunit.</text>
</comment>
<keyword evidence="11 13" id="KW-0472">Membrane</keyword>
<comment type="subcellular location">
    <subcellularLocation>
        <location evidence="1 13">Cell membrane</location>
        <topology evidence="1 13">Multi-pass membrane protein</topology>
    </subcellularLocation>
</comment>
<keyword evidence="9 13" id="KW-1133">Transmembrane helix</keyword>
<dbReference type="HAMAP" id="MF_00188">
    <property type="entry name" value="Pept_M48_protease_HtpX"/>
    <property type="match status" value="1"/>
</dbReference>
<keyword evidence="6 13" id="KW-0479">Metal-binding</keyword>
<evidence type="ECO:0000256" key="7">
    <source>
        <dbReference type="ARBA" id="ARBA00022801"/>
    </source>
</evidence>
<keyword evidence="10 13" id="KW-0482">Metalloprotease</keyword>
<proteinExistence type="inferred from homology"/>
<feature type="transmembrane region" description="Helical" evidence="13">
    <location>
        <begin position="182"/>
        <end position="202"/>
    </location>
</feature>
<feature type="binding site" evidence="13">
    <location>
        <position position="207"/>
    </location>
    <ligand>
        <name>Zn(2+)</name>
        <dbReference type="ChEBI" id="CHEBI:29105"/>
        <note>catalytic</note>
    </ligand>
</feature>
<dbReference type="InterPro" id="IPR050083">
    <property type="entry name" value="HtpX_protease"/>
</dbReference>
<comment type="caution">
    <text evidence="15">The sequence shown here is derived from an EMBL/GenBank/DDBJ whole genome shotgun (WGS) entry which is preliminary data.</text>
</comment>
<evidence type="ECO:0000256" key="13">
    <source>
        <dbReference type="HAMAP-Rule" id="MF_00188"/>
    </source>
</evidence>
<evidence type="ECO:0000256" key="6">
    <source>
        <dbReference type="ARBA" id="ARBA00022723"/>
    </source>
</evidence>
<dbReference type="CDD" id="cd07336">
    <property type="entry name" value="M48B_HtpX_like"/>
    <property type="match status" value="1"/>
</dbReference>